<protein>
    <submittedName>
        <fullName evidence="2">Uncharacterized protein</fullName>
    </submittedName>
</protein>
<feature type="transmembrane region" description="Helical" evidence="1">
    <location>
        <begin position="12"/>
        <end position="32"/>
    </location>
</feature>
<sequence length="68" mass="7777">MARRRVTRRTDRLVAAVVWWLIAFLVVLGIGIVLNGAVIGWLVGAVVVGLLFAWWMDARWRRDHPIDP</sequence>
<dbReference type="EMBL" id="WLYK01000006">
    <property type="protein sequence ID" value="MTD15396.1"/>
    <property type="molecule type" value="Genomic_DNA"/>
</dbReference>
<reference evidence="2 3" key="1">
    <citation type="submission" date="2019-11" db="EMBL/GenBank/DDBJ databases">
        <authorList>
            <person name="Jiang L.-Q."/>
        </authorList>
    </citation>
    <scope>NUCLEOTIDE SEQUENCE [LARGE SCALE GENOMIC DNA]</scope>
    <source>
        <strain evidence="2 3">YIM 132087</strain>
    </source>
</reference>
<dbReference type="RefSeq" id="WP_154769409.1">
    <property type="nucleotide sequence ID" value="NZ_WLYK01000006.1"/>
</dbReference>
<keyword evidence="1" id="KW-0812">Transmembrane</keyword>
<name>A0A7K1FMN8_9ACTN</name>
<gene>
    <name evidence="2" type="ORF">GIS00_15770</name>
</gene>
<dbReference type="AlphaFoldDB" id="A0A7K1FMN8"/>
<proteinExistence type="predicted"/>
<comment type="caution">
    <text evidence="2">The sequence shown here is derived from an EMBL/GenBank/DDBJ whole genome shotgun (WGS) entry which is preliminary data.</text>
</comment>
<organism evidence="2 3">
    <name type="scientific">Nakamurella alba</name>
    <dbReference type="NCBI Taxonomy" id="2665158"/>
    <lineage>
        <taxon>Bacteria</taxon>
        <taxon>Bacillati</taxon>
        <taxon>Actinomycetota</taxon>
        <taxon>Actinomycetes</taxon>
        <taxon>Nakamurellales</taxon>
        <taxon>Nakamurellaceae</taxon>
        <taxon>Nakamurella</taxon>
    </lineage>
</organism>
<accession>A0A7K1FMN8</accession>
<evidence type="ECO:0000313" key="3">
    <source>
        <dbReference type="Proteomes" id="UP000460221"/>
    </source>
</evidence>
<dbReference type="Proteomes" id="UP000460221">
    <property type="component" value="Unassembled WGS sequence"/>
</dbReference>
<feature type="transmembrane region" description="Helical" evidence="1">
    <location>
        <begin position="38"/>
        <end position="56"/>
    </location>
</feature>
<evidence type="ECO:0000256" key="1">
    <source>
        <dbReference type="SAM" id="Phobius"/>
    </source>
</evidence>
<keyword evidence="1" id="KW-0472">Membrane</keyword>
<keyword evidence="1" id="KW-1133">Transmembrane helix</keyword>
<evidence type="ECO:0000313" key="2">
    <source>
        <dbReference type="EMBL" id="MTD15396.1"/>
    </source>
</evidence>
<keyword evidence="3" id="KW-1185">Reference proteome</keyword>